<protein>
    <submittedName>
        <fullName evidence="1">Uncharacterized protein</fullName>
    </submittedName>
</protein>
<keyword evidence="2" id="KW-1185">Reference proteome</keyword>
<reference evidence="1 2" key="1">
    <citation type="submission" date="2021-06" db="EMBL/GenBank/DDBJ databases">
        <title>Caerostris darwini draft genome.</title>
        <authorList>
            <person name="Kono N."/>
            <person name="Arakawa K."/>
        </authorList>
    </citation>
    <scope>NUCLEOTIDE SEQUENCE [LARGE SCALE GENOMIC DNA]</scope>
</reference>
<comment type="caution">
    <text evidence="1">The sequence shown here is derived from an EMBL/GenBank/DDBJ whole genome shotgun (WGS) entry which is preliminary data.</text>
</comment>
<gene>
    <name evidence="1" type="ORF">CDAR_552851</name>
</gene>
<dbReference type="Proteomes" id="UP001054837">
    <property type="component" value="Unassembled WGS sequence"/>
</dbReference>
<evidence type="ECO:0000313" key="2">
    <source>
        <dbReference type="Proteomes" id="UP001054837"/>
    </source>
</evidence>
<name>A0AAV4MNR7_9ARAC</name>
<evidence type="ECO:0000313" key="1">
    <source>
        <dbReference type="EMBL" id="GIX74003.1"/>
    </source>
</evidence>
<proteinExistence type="predicted"/>
<dbReference type="EMBL" id="BPLQ01000681">
    <property type="protein sequence ID" value="GIX74003.1"/>
    <property type="molecule type" value="Genomic_DNA"/>
</dbReference>
<dbReference type="AlphaFoldDB" id="A0AAV4MNR7"/>
<sequence length="92" mass="10620">MPLTTFWNEHLSNLGGLYQPPTVQPKDNGLPHVQFYHMFNLRFHHGHENLRLSSYHTISAVCKSTELSTAYIMKSRPPRDSKWLSSAYCTTV</sequence>
<organism evidence="1 2">
    <name type="scientific">Caerostris darwini</name>
    <dbReference type="NCBI Taxonomy" id="1538125"/>
    <lineage>
        <taxon>Eukaryota</taxon>
        <taxon>Metazoa</taxon>
        <taxon>Ecdysozoa</taxon>
        <taxon>Arthropoda</taxon>
        <taxon>Chelicerata</taxon>
        <taxon>Arachnida</taxon>
        <taxon>Araneae</taxon>
        <taxon>Araneomorphae</taxon>
        <taxon>Entelegynae</taxon>
        <taxon>Araneoidea</taxon>
        <taxon>Araneidae</taxon>
        <taxon>Caerostris</taxon>
    </lineage>
</organism>
<accession>A0AAV4MNR7</accession>